<sequence>MTTPEDLEMRSHPKSLINLLRGWPNPSLLPVNLLQTATKKVLADRTIADPGLLYGPDTGDPRLRDCVAKWLTKFYKPAQPISHERITITGGASQNLGCLLQVYSDPGYTRNVWMIAPAYMLAFRIFQDSGFHKKLRAVPEDEEGVDIQYLQRQMRKSEERAKSEGNTAPKFKPSRPYGKIYRHIIYAVPAFSNPSSKTMSLQRREQLVRIARQFDALIITDDVYDFLQWPSSTTTDQSSLESATLPRIVDIDRTLEGGAEREGADGFGNVASNGSFSKIAGPGLRTGWVEGTEKFAYGVSQTGTTASGGAPSQLTSTYVAELLESGELQKYIFETLQPAYAERFRTMLKAIEEHLLPLGVALPQTDRQVVGGYFMWLSLPPPLQSKAVAQRAKAEENLIIAQGQIFEVPGDSDSASFPHDLRLCFAWESLENIREGIARLARVVSQMQREGTAGEAMAPATETNGHSTKDEPQRRTQERGPLVGVEAAKSAPEALRQQSKSPRHSRYTN</sequence>
<dbReference type="PANTHER" id="PTHR42858">
    <property type="entry name" value="AMINOTRANSFERASE"/>
    <property type="match status" value="1"/>
</dbReference>
<evidence type="ECO:0000256" key="1">
    <source>
        <dbReference type="SAM" id="MobiDB-lite"/>
    </source>
</evidence>
<evidence type="ECO:0000313" key="3">
    <source>
        <dbReference type="EMBL" id="KAJ9667201.1"/>
    </source>
</evidence>
<dbReference type="PANTHER" id="PTHR42858:SF1">
    <property type="entry name" value="LD15494P"/>
    <property type="match status" value="1"/>
</dbReference>
<dbReference type="Pfam" id="PF00155">
    <property type="entry name" value="Aminotran_1_2"/>
    <property type="match status" value="1"/>
</dbReference>
<reference evidence="3" key="1">
    <citation type="submission" date="2022-10" db="EMBL/GenBank/DDBJ databases">
        <title>Culturing micro-colonial fungi from biological soil crusts in the Mojave desert and describing Neophaeococcomyces mojavensis, and introducing the new genera and species Taxawa tesnikishii.</title>
        <authorList>
            <person name="Kurbessoian T."/>
            <person name="Stajich J.E."/>
        </authorList>
    </citation>
    <scope>NUCLEOTIDE SEQUENCE</scope>
    <source>
        <strain evidence="3">TK_1</strain>
    </source>
</reference>
<gene>
    <name evidence="3" type="primary">YEY2</name>
    <name evidence="3" type="ORF">H2201_002722</name>
</gene>
<dbReference type="EMBL" id="JAPDRL010000014">
    <property type="protein sequence ID" value="KAJ9667201.1"/>
    <property type="molecule type" value="Genomic_DNA"/>
</dbReference>
<dbReference type="Gene3D" id="3.40.640.10">
    <property type="entry name" value="Type I PLP-dependent aspartate aminotransferase-like (Major domain)"/>
    <property type="match status" value="1"/>
</dbReference>
<comment type="caution">
    <text evidence="3">The sequence shown here is derived from an EMBL/GenBank/DDBJ whole genome shotgun (WGS) entry which is preliminary data.</text>
</comment>
<keyword evidence="4" id="KW-1185">Reference proteome</keyword>
<dbReference type="SUPFAM" id="SSF53383">
    <property type="entry name" value="PLP-dependent transferases"/>
    <property type="match status" value="1"/>
</dbReference>
<keyword evidence="3" id="KW-0808">Transferase</keyword>
<accession>A0ABQ9NXT3</accession>
<dbReference type="InterPro" id="IPR015424">
    <property type="entry name" value="PyrdxlP-dep_Trfase"/>
</dbReference>
<feature type="region of interest" description="Disordered" evidence="1">
    <location>
        <begin position="450"/>
        <end position="509"/>
    </location>
</feature>
<proteinExistence type="predicted"/>
<dbReference type="GO" id="GO:0008483">
    <property type="term" value="F:transaminase activity"/>
    <property type="evidence" value="ECO:0007669"/>
    <property type="project" value="UniProtKB-KW"/>
</dbReference>
<dbReference type="Gene3D" id="3.90.1150.10">
    <property type="entry name" value="Aspartate Aminotransferase, domain 1"/>
    <property type="match status" value="1"/>
</dbReference>
<protein>
    <submittedName>
        <fullName evidence="3">Valine--pyruvate aminotransferase</fullName>
    </submittedName>
</protein>
<name>A0ABQ9NXT3_9PEZI</name>
<organism evidence="3 4">
    <name type="scientific">Coniosporium apollinis</name>
    <dbReference type="NCBI Taxonomy" id="61459"/>
    <lineage>
        <taxon>Eukaryota</taxon>
        <taxon>Fungi</taxon>
        <taxon>Dikarya</taxon>
        <taxon>Ascomycota</taxon>
        <taxon>Pezizomycotina</taxon>
        <taxon>Dothideomycetes</taxon>
        <taxon>Dothideomycetes incertae sedis</taxon>
        <taxon>Coniosporium</taxon>
    </lineage>
</organism>
<keyword evidence="3" id="KW-0032">Aminotransferase</keyword>
<feature type="domain" description="Aminotransferase class I/classII large" evidence="2">
    <location>
        <begin position="42"/>
        <end position="440"/>
    </location>
</feature>
<evidence type="ECO:0000259" key="2">
    <source>
        <dbReference type="Pfam" id="PF00155"/>
    </source>
</evidence>
<evidence type="ECO:0000313" key="4">
    <source>
        <dbReference type="Proteomes" id="UP001172684"/>
    </source>
</evidence>
<dbReference type="InterPro" id="IPR015422">
    <property type="entry name" value="PyrdxlP-dep_Trfase_small"/>
</dbReference>
<dbReference type="InterPro" id="IPR015421">
    <property type="entry name" value="PyrdxlP-dep_Trfase_major"/>
</dbReference>
<feature type="region of interest" description="Disordered" evidence="1">
    <location>
        <begin position="155"/>
        <end position="174"/>
    </location>
</feature>
<feature type="compositionally biased region" description="Basic and acidic residues" evidence="1">
    <location>
        <begin position="467"/>
        <end position="478"/>
    </location>
</feature>
<dbReference type="CDD" id="cd00609">
    <property type="entry name" value="AAT_like"/>
    <property type="match status" value="1"/>
</dbReference>
<dbReference type="Proteomes" id="UP001172684">
    <property type="component" value="Unassembled WGS sequence"/>
</dbReference>
<dbReference type="InterPro" id="IPR004839">
    <property type="entry name" value="Aminotransferase_I/II_large"/>
</dbReference>